<feature type="compositionally biased region" description="Basic and acidic residues" evidence="1">
    <location>
        <begin position="145"/>
        <end position="154"/>
    </location>
</feature>
<evidence type="ECO:0000256" key="1">
    <source>
        <dbReference type="SAM" id="MobiDB-lite"/>
    </source>
</evidence>
<sequence length="290" mass="32953">MEDKPLSDNFAFVDTLLDSPHFRCPTRYNDHNSNNNNDSNVAITAQKLAHSTPDSSYQNQKDYTATAPATIQLHPLVLCMQRSLISVSSPSRYDGYGGEGDMYKSFAGLYIERQTESTRNLSKHTRGRKQYRRPHHDSDDSSEEGWSKESDDGNNHTSSDNDYDSDRPLPRPRPRSRTTVNPRPPGVIMTRTIEAGDPFVPERNVTLFCNGWRLRHVCRVFEKSYLMLVDQVGMYDENQDVDKEWGRAFELDEFRDATSSGTPTVLAQLMCDIHDPLFGQLGHSIEGDTL</sequence>
<keyword evidence="3" id="KW-1185">Reference proteome</keyword>
<evidence type="ECO:0000313" key="3">
    <source>
        <dbReference type="Proteomes" id="UP000707451"/>
    </source>
</evidence>
<evidence type="ECO:0000313" key="2">
    <source>
        <dbReference type="EMBL" id="KAG9069805.1"/>
    </source>
</evidence>
<protein>
    <submittedName>
        <fullName evidence="2">Uncharacterized protein</fullName>
    </submittedName>
</protein>
<dbReference type="Proteomes" id="UP000707451">
    <property type="component" value="Unassembled WGS sequence"/>
</dbReference>
<name>A0A9P8BVG5_9FUNG</name>
<accession>A0A9P8BVG5</accession>
<dbReference type="EMBL" id="JAHRHY010000004">
    <property type="protein sequence ID" value="KAG9069805.1"/>
    <property type="molecule type" value="Genomic_DNA"/>
</dbReference>
<organism evidence="2 3">
    <name type="scientific">Linnemannia hyalina</name>
    <dbReference type="NCBI Taxonomy" id="64524"/>
    <lineage>
        <taxon>Eukaryota</taxon>
        <taxon>Fungi</taxon>
        <taxon>Fungi incertae sedis</taxon>
        <taxon>Mucoromycota</taxon>
        <taxon>Mortierellomycotina</taxon>
        <taxon>Mortierellomycetes</taxon>
        <taxon>Mortierellales</taxon>
        <taxon>Mortierellaceae</taxon>
        <taxon>Linnemannia</taxon>
    </lineage>
</organism>
<comment type="caution">
    <text evidence="2">The sequence shown here is derived from an EMBL/GenBank/DDBJ whole genome shotgun (WGS) entry which is preliminary data.</text>
</comment>
<gene>
    <name evidence="2" type="ORF">KI688_009130</name>
</gene>
<proteinExistence type="predicted"/>
<dbReference type="AlphaFoldDB" id="A0A9P8BVG5"/>
<reference evidence="2" key="1">
    <citation type="submission" date="2021-06" db="EMBL/GenBank/DDBJ databases">
        <title>Genome Sequence of Mortierella hyaline Strain SCG-10, a Cold-Adapted, Nitrate-Reducing Fungus Isolated from Soil in Minnesota, USA.</title>
        <authorList>
            <person name="Aldossari N."/>
        </authorList>
    </citation>
    <scope>NUCLEOTIDE SEQUENCE</scope>
    <source>
        <strain evidence="2">SCG-10</strain>
    </source>
</reference>
<feature type="region of interest" description="Disordered" evidence="1">
    <location>
        <begin position="116"/>
        <end position="188"/>
    </location>
</feature>
<feature type="compositionally biased region" description="Basic residues" evidence="1">
    <location>
        <begin position="121"/>
        <end position="135"/>
    </location>
</feature>